<feature type="transmembrane region" description="Helical" evidence="1">
    <location>
        <begin position="145"/>
        <end position="164"/>
    </location>
</feature>
<keyword evidence="1" id="KW-1133">Transmembrane helix</keyword>
<keyword evidence="1" id="KW-0472">Membrane</keyword>
<name>A0AAU8GWJ7_9BACT</name>
<accession>A0AAU8GWJ7</accession>
<dbReference type="RefSeq" id="WP_353684365.1">
    <property type="nucleotide sequence ID" value="NZ_CP144373.1"/>
</dbReference>
<keyword evidence="1" id="KW-0812">Transmembrane</keyword>
<evidence type="ECO:0000256" key="1">
    <source>
        <dbReference type="SAM" id="Phobius"/>
    </source>
</evidence>
<gene>
    <name evidence="2" type="ORF">V4D30_00855</name>
</gene>
<dbReference type="KEGG" id="taut:V4D30_00855"/>
<dbReference type="AlphaFoldDB" id="A0AAU8GWJ7"/>
<dbReference type="EMBL" id="CP144373">
    <property type="protein sequence ID" value="XCH46842.1"/>
    <property type="molecule type" value="Genomic_DNA"/>
</dbReference>
<protein>
    <submittedName>
        <fullName evidence="2">Uncharacterized protein</fullName>
    </submittedName>
</protein>
<evidence type="ECO:0000313" key="2">
    <source>
        <dbReference type="EMBL" id="XCH46842.1"/>
    </source>
</evidence>
<organism evidence="2">
    <name type="scientific">Thermodesulfovibrio autotrophicus</name>
    <dbReference type="NCBI Taxonomy" id="3118333"/>
    <lineage>
        <taxon>Bacteria</taxon>
        <taxon>Pseudomonadati</taxon>
        <taxon>Nitrospirota</taxon>
        <taxon>Thermodesulfovibrionia</taxon>
        <taxon>Thermodesulfovibrionales</taxon>
        <taxon>Thermodesulfovibrionaceae</taxon>
        <taxon>Thermodesulfovibrio</taxon>
    </lineage>
</organism>
<sequence>MLTIDEFIKNNGMVKTRADVYSLIKLGALKTVKKGKKRYIITDNDTNIKNIEEIKEKRNRNFSFCVSEILYKKLALIGHIKKCNVIDVALKTLESIIERNCKDTNKMTLRFNKEQIMKTIELEEKIKEIEKTMKMVKTFKIDGKYIKRNFFFIFFFLMCFADILEYENFIYDKENQEKKGGVKNENHGIKT</sequence>
<reference evidence="2" key="1">
    <citation type="submission" date="2024-01" db="EMBL/GenBank/DDBJ databases">
        <title>The first autotrophic representatives of the genus Thermodesulfovibrio.</title>
        <authorList>
            <person name="Maltseva A.I."/>
            <person name="Elcheninov A.G."/>
            <person name="Kublanov I.V."/>
            <person name="Lebedinsky A.V."/>
            <person name="Frolov E.N."/>
        </authorList>
    </citation>
    <scope>NUCLEOTIDE SEQUENCE</scope>
    <source>
        <strain evidence="2">3907-1M</strain>
    </source>
</reference>
<proteinExistence type="predicted"/>